<dbReference type="KEGG" id="rhoz:GXP67_36405"/>
<gene>
    <name evidence="1" type="ORF">GXP67_36405</name>
</gene>
<reference evidence="1 2" key="1">
    <citation type="submission" date="2020-01" db="EMBL/GenBank/DDBJ databases">
        <authorList>
            <person name="Kim M.K."/>
        </authorList>
    </citation>
    <scope>NUCLEOTIDE SEQUENCE [LARGE SCALE GENOMIC DNA]</scope>
    <source>
        <strain evidence="1 2">172606-1</strain>
    </source>
</reference>
<proteinExistence type="predicted"/>
<keyword evidence="2" id="KW-1185">Reference proteome</keyword>
<sequence length="141" mass="16392">MIVTALQQTFKVFHTDTIYFNSRYTKVFVKKEKEWKMAFVTYAPLPLQYIKPQKSNPNVFKDYAGLYQSGPSTADTITVIDRKVYLNAGTDKSELIPINDSTFYGEGYFGKTVFIRNDQGRVTHNYFEFTDGQRIIFPKIK</sequence>
<evidence type="ECO:0000313" key="1">
    <source>
        <dbReference type="EMBL" id="QHT71759.1"/>
    </source>
</evidence>
<organism evidence="1 2">
    <name type="scientific">Rhodocytophaga rosea</name>
    <dbReference type="NCBI Taxonomy" id="2704465"/>
    <lineage>
        <taxon>Bacteria</taxon>
        <taxon>Pseudomonadati</taxon>
        <taxon>Bacteroidota</taxon>
        <taxon>Cytophagia</taxon>
        <taxon>Cytophagales</taxon>
        <taxon>Rhodocytophagaceae</taxon>
        <taxon>Rhodocytophaga</taxon>
    </lineage>
</organism>
<evidence type="ECO:0000313" key="2">
    <source>
        <dbReference type="Proteomes" id="UP000480178"/>
    </source>
</evidence>
<name>A0A6C0GU82_9BACT</name>
<accession>A0A6C0GU82</accession>
<dbReference type="AlphaFoldDB" id="A0A6C0GU82"/>
<protein>
    <submittedName>
        <fullName evidence="1">Uncharacterized protein</fullName>
    </submittedName>
</protein>
<dbReference type="EMBL" id="CP048222">
    <property type="protein sequence ID" value="QHT71759.1"/>
    <property type="molecule type" value="Genomic_DNA"/>
</dbReference>
<dbReference type="RefSeq" id="WP_162447681.1">
    <property type="nucleotide sequence ID" value="NZ_CP048222.1"/>
</dbReference>
<dbReference type="Proteomes" id="UP000480178">
    <property type="component" value="Chromosome"/>
</dbReference>